<evidence type="ECO:0000313" key="7">
    <source>
        <dbReference type="EMBL" id="MBO3796832.1"/>
    </source>
</evidence>
<dbReference type="Pfam" id="PF00574">
    <property type="entry name" value="CLP_protease"/>
    <property type="match status" value="1"/>
</dbReference>
<reference evidence="7" key="1">
    <citation type="submission" date="2021-03" db="EMBL/GenBank/DDBJ databases">
        <title>Isolation of Bacillus subtilis from fermented food sample.</title>
        <authorList>
            <person name="Lakshmanan V."/>
            <person name="Athira K."/>
            <person name="Rajagopal K."/>
        </authorList>
    </citation>
    <scope>NUCLEOTIDE SEQUENCE</scope>
    <source>
        <strain evidence="7">S1</strain>
    </source>
</reference>
<dbReference type="SUPFAM" id="SSF52096">
    <property type="entry name" value="ClpP/crotonase"/>
    <property type="match status" value="1"/>
</dbReference>
<dbReference type="NCBIfam" id="NF045542">
    <property type="entry name" value="Clp_rel_HeadMat"/>
    <property type="match status" value="1"/>
</dbReference>
<dbReference type="GO" id="GO:0004252">
    <property type="term" value="F:serine-type endopeptidase activity"/>
    <property type="evidence" value="ECO:0007669"/>
    <property type="project" value="InterPro"/>
</dbReference>
<dbReference type="GO" id="GO:0051117">
    <property type="term" value="F:ATPase binding"/>
    <property type="evidence" value="ECO:0007669"/>
    <property type="project" value="TreeGrafter"/>
</dbReference>
<evidence type="ECO:0000313" key="8">
    <source>
        <dbReference type="Proteomes" id="UP000665181"/>
    </source>
</evidence>
<comment type="caution">
    <text evidence="7">The sequence shown here is derived from an EMBL/GenBank/DDBJ whole genome shotgun (WGS) entry which is preliminary data.</text>
</comment>
<comment type="similarity">
    <text evidence="1 6">Belongs to the peptidase S14 family.</text>
</comment>
<evidence type="ECO:0000256" key="4">
    <source>
        <dbReference type="ARBA" id="ARBA00022801"/>
    </source>
</evidence>
<evidence type="ECO:0000256" key="3">
    <source>
        <dbReference type="ARBA" id="ARBA00022670"/>
    </source>
</evidence>
<dbReference type="PANTHER" id="PTHR10381:SF70">
    <property type="entry name" value="ATP-DEPENDENT CLP PROTEASE PROTEOLYTIC SUBUNIT"/>
    <property type="match status" value="1"/>
</dbReference>
<gene>
    <name evidence="7" type="ORF">J5227_21585</name>
</gene>
<evidence type="ECO:0000256" key="5">
    <source>
        <dbReference type="ARBA" id="ARBA00022825"/>
    </source>
</evidence>
<dbReference type="GO" id="GO:0004176">
    <property type="term" value="F:ATP-dependent peptidase activity"/>
    <property type="evidence" value="ECO:0007669"/>
    <property type="project" value="InterPro"/>
</dbReference>
<dbReference type="Proteomes" id="UP000665181">
    <property type="component" value="Unassembled WGS sequence"/>
</dbReference>
<dbReference type="GO" id="GO:0006515">
    <property type="term" value="P:protein quality control for misfolded or incompletely synthesized proteins"/>
    <property type="evidence" value="ECO:0007669"/>
    <property type="project" value="TreeGrafter"/>
</dbReference>
<keyword evidence="3 7" id="KW-0645">Protease</keyword>
<dbReference type="InterPro" id="IPR029045">
    <property type="entry name" value="ClpP/crotonase-like_dom_sf"/>
</dbReference>
<keyword evidence="5" id="KW-0720">Serine protease</keyword>
<evidence type="ECO:0000256" key="2">
    <source>
        <dbReference type="ARBA" id="ARBA00022490"/>
    </source>
</evidence>
<dbReference type="GO" id="GO:0009368">
    <property type="term" value="C:endopeptidase Clp complex"/>
    <property type="evidence" value="ECO:0007669"/>
    <property type="project" value="TreeGrafter"/>
</dbReference>
<dbReference type="AlphaFoldDB" id="A0A8I1WH71"/>
<dbReference type="RefSeq" id="WP_208556895.1">
    <property type="nucleotide sequence ID" value="NZ_JAGFPW010000034.1"/>
</dbReference>
<dbReference type="EMBL" id="JAGFPW010000034">
    <property type="protein sequence ID" value="MBO3796832.1"/>
    <property type="molecule type" value="Genomic_DNA"/>
</dbReference>
<evidence type="ECO:0000256" key="6">
    <source>
        <dbReference type="RuleBase" id="RU003567"/>
    </source>
</evidence>
<evidence type="ECO:0000256" key="1">
    <source>
        <dbReference type="ARBA" id="ARBA00007039"/>
    </source>
</evidence>
<dbReference type="InterPro" id="IPR001907">
    <property type="entry name" value="ClpP"/>
</dbReference>
<keyword evidence="4" id="KW-0378">Hydrolase</keyword>
<dbReference type="PANTHER" id="PTHR10381">
    <property type="entry name" value="ATP-DEPENDENT CLP PROTEASE PROTEOLYTIC SUBUNIT"/>
    <property type="match status" value="1"/>
</dbReference>
<accession>A0A8I1WH71</accession>
<dbReference type="PRINTS" id="PR00127">
    <property type="entry name" value="CLPPROTEASEP"/>
</dbReference>
<keyword evidence="2" id="KW-0963">Cytoplasm</keyword>
<protein>
    <recommendedName>
        <fullName evidence="6">ATP-dependent Clp protease proteolytic subunit</fullName>
    </recommendedName>
</protein>
<organism evidence="7 8">
    <name type="scientific">Bacillus subtilis</name>
    <dbReference type="NCBI Taxonomy" id="1423"/>
    <lineage>
        <taxon>Bacteria</taxon>
        <taxon>Bacillati</taxon>
        <taxon>Bacillota</taxon>
        <taxon>Bacilli</taxon>
        <taxon>Bacillales</taxon>
        <taxon>Bacillaceae</taxon>
        <taxon>Bacillus</taxon>
    </lineage>
</organism>
<proteinExistence type="inferred from homology"/>
<dbReference type="CDD" id="cd07016">
    <property type="entry name" value="S14_ClpP_1"/>
    <property type="match status" value="1"/>
</dbReference>
<name>A0A8I1WH71_BACIU</name>
<dbReference type="InterPro" id="IPR023562">
    <property type="entry name" value="ClpP/TepA"/>
</dbReference>
<dbReference type="Gene3D" id="3.90.226.10">
    <property type="entry name" value="2-enoyl-CoA Hydratase, Chain A, domain 1"/>
    <property type="match status" value="1"/>
</dbReference>
<sequence>MPDFLKIKNQTDLAADIYFYGDIVSSEWGKWEDTDTCPEDVRAFLKQVEGVKNLNIYVNSGGGSVFAGLAIYNMLKRNSAHKTVYVDGLAGSIASVIAMAGDKIVIPSNAFLMIHKPWSMSMGNSNDLRKMADDLDLIEEGILNVYSENIKDGVDMEEIKQMVNDETWLNGKEASKYFNIDVAEENKLVACTSDYFKNYEKLPKQLREQTNQLKQDENTKEKMLIELTII</sequence>